<dbReference type="Proteomes" id="UP001301731">
    <property type="component" value="Chromosome"/>
</dbReference>
<feature type="chain" id="PRO_5046488305" description="SnoaL-like domain-containing protein" evidence="1">
    <location>
        <begin position="28"/>
        <end position="352"/>
    </location>
</feature>
<dbReference type="SUPFAM" id="SSF54427">
    <property type="entry name" value="NTF2-like"/>
    <property type="match status" value="1"/>
</dbReference>
<accession>A0ABZ0LL42</accession>
<sequence length="352" mass="37231">MGKNGRVVRTGAVAAALVSGVTFGAVAGGPSLSAVASPAAGLPAECAEVRDAVERLEGDITPNACAFMRRQIAFGEIPTGTPPQAGEVTHPRVQAYLDIFDPEATLWEAGSAPQRGHGVIGTSIIGSLGLVPDLRYAGRDVVADGAVVMFGQWNDATIKGHKVSYPQIARNVLSDDGKSIQARRYYDRVTVFGPAAPELRNLFDGVADPAHSPGDIPEAVQPARFAAAEITARLAAWNGEDATALTERMRGGRLNGPGLATPLTTAEGQADYLNRLFAHGRFELKAGQAAFGRTTAYVEWHGTVTTLANEKVSFGIVERFGPDGEWELTFDTLPLVADQAAIRTLYQRLAQP</sequence>
<gene>
    <name evidence="2" type="ORF">R2D22_00620</name>
</gene>
<dbReference type="InterPro" id="IPR032710">
    <property type="entry name" value="NTF2-like_dom_sf"/>
</dbReference>
<keyword evidence="3" id="KW-1185">Reference proteome</keyword>
<proteinExistence type="predicted"/>
<reference evidence="2 3" key="1">
    <citation type="submission" date="2023-10" db="EMBL/GenBank/DDBJ databases">
        <title>The genome sequence of Streptomyces sp. HUAS YS2.</title>
        <authorList>
            <person name="Mo P."/>
        </authorList>
    </citation>
    <scope>NUCLEOTIDE SEQUENCE [LARGE SCALE GENOMIC DNA]</scope>
    <source>
        <strain evidence="2 3">HUAS YS2</strain>
    </source>
</reference>
<organism evidence="2 3">
    <name type="scientific">Streptomyces solicathayae</name>
    <dbReference type="NCBI Taxonomy" id="3081768"/>
    <lineage>
        <taxon>Bacteria</taxon>
        <taxon>Bacillati</taxon>
        <taxon>Actinomycetota</taxon>
        <taxon>Actinomycetes</taxon>
        <taxon>Kitasatosporales</taxon>
        <taxon>Streptomycetaceae</taxon>
        <taxon>Streptomyces</taxon>
    </lineage>
</organism>
<evidence type="ECO:0000313" key="3">
    <source>
        <dbReference type="Proteomes" id="UP001301731"/>
    </source>
</evidence>
<name>A0ABZ0LL42_9ACTN</name>
<evidence type="ECO:0000256" key="1">
    <source>
        <dbReference type="SAM" id="SignalP"/>
    </source>
</evidence>
<protein>
    <recommendedName>
        <fullName evidence="4">SnoaL-like domain-containing protein</fullName>
    </recommendedName>
</protein>
<dbReference type="Gene3D" id="3.10.450.50">
    <property type="match status" value="1"/>
</dbReference>
<keyword evidence="1" id="KW-0732">Signal</keyword>
<feature type="signal peptide" evidence="1">
    <location>
        <begin position="1"/>
        <end position="27"/>
    </location>
</feature>
<evidence type="ECO:0000313" key="2">
    <source>
        <dbReference type="EMBL" id="WOX19980.1"/>
    </source>
</evidence>
<evidence type="ECO:0008006" key="4">
    <source>
        <dbReference type="Google" id="ProtNLM"/>
    </source>
</evidence>
<dbReference type="EMBL" id="CP137573">
    <property type="protein sequence ID" value="WOX19980.1"/>
    <property type="molecule type" value="Genomic_DNA"/>
</dbReference>
<dbReference type="RefSeq" id="WP_318100092.1">
    <property type="nucleotide sequence ID" value="NZ_CP137573.1"/>
</dbReference>